<keyword evidence="7" id="KW-0539">Nucleus</keyword>
<reference evidence="11" key="1">
    <citation type="journal article" date="2015" name="Nat. Genet.">
        <title>The pineapple genome and the evolution of CAM photosynthesis.</title>
        <authorList>
            <person name="Ming R."/>
            <person name="VanBuren R."/>
            <person name="Wai C.M."/>
            <person name="Tang H."/>
            <person name="Schatz M.C."/>
            <person name="Bowers J.E."/>
            <person name="Lyons E."/>
            <person name="Wang M.L."/>
            <person name="Chen J."/>
            <person name="Biggers E."/>
            <person name="Zhang J."/>
            <person name="Huang L."/>
            <person name="Zhang L."/>
            <person name="Miao W."/>
            <person name="Zhang J."/>
            <person name="Ye Z."/>
            <person name="Miao C."/>
            <person name="Lin Z."/>
            <person name="Wang H."/>
            <person name="Zhou H."/>
            <person name="Yim W.C."/>
            <person name="Priest H.D."/>
            <person name="Zheng C."/>
            <person name="Woodhouse M."/>
            <person name="Edger P.P."/>
            <person name="Guyot R."/>
            <person name="Guo H.B."/>
            <person name="Guo H."/>
            <person name="Zheng G."/>
            <person name="Singh R."/>
            <person name="Sharma A."/>
            <person name="Min X."/>
            <person name="Zheng Y."/>
            <person name="Lee H."/>
            <person name="Gurtowski J."/>
            <person name="Sedlazeck F.J."/>
            <person name="Harkess A."/>
            <person name="McKain M.R."/>
            <person name="Liao Z."/>
            <person name="Fang J."/>
            <person name="Liu J."/>
            <person name="Zhang X."/>
            <person name="Zhang Q."/>
            <person name="Hu W."/>
            <person name="Qin Y."/>
            <person name="Wang K."/>
            <person name="Chen L.Y."/>
            <person name="Shirley N."/>
            <person name="Lin Y.R."/>
            <person name="Liu L.Y."/>
            <person name="Hernandez A.G."/>
            <person name="Wright C.L."/>
            <person name="Bulone V."/>
            <person name="Tuskan G.A."/>
            <person name="Heath K."/>
            <person name="Zee F."/>
            <person name="Moore P.H."/>
            <person name="Sunkar R."/>
            <person name="Leebens-Mack J.H."/>
            <person name="Mockler T."/>
            <person name="Bennetzen J.L."/>
            <person name="Freeling M."/>
            <person name="Sankoff D."/>
            <person name="Paterson A.H."/>
            <person name="Zhu X."/>
            <person name="Yang X."/>
            <person name="Smith J.A."/>
            <person name="Cushman J.C."/>
            <person name="Paull R.E."/>
            <person name="Yu Q."/>
        </authorList>
    </citation>
    <scope>NUCLEOTIDE SEQUENCE [LARGE SCALE GENOMIC DNA]</scope>
    <source>
        <strain evidence="11">cv. F153</strain>
    </source>
</reference>
<dbReference type="GO" id="GO:0000976">
    <property type="term" value="F:transcription cis-regulatory region binding"/>
    <property type="evidence" value="ECO:0007669"/>
    <property type="project" value="UniProtKB-ARBA"/>
</dbReference>
<dbReference type="GeneID" id="109725864"/>
<name>A0A6P5GQC5_ANACO</name>
<evidence type="ECO:0000256" key="1">
    <source>
        <dbReference type="ARBA" id="ARBA00004123"/>
    </source>
</evidence>
<feature type="region of interest" description="Disordered" evidence="8">
    <location>
        <begin position="258"/>
        <end position="278"/>
    </location>
</feature>
<feature type="domain" description="Myb-like" evidence="9">
    <location>
        <begin position="63"/>
        <end position="113"/>
    </location>
</feature>
<dbReference type="GO" id="GO:0005829">
    <property type="term" value="C:cytosol"/>
    <property type="evidence" value="ECO:0007669"/>
    <property type="project" value="TreeGrafter"/>
</dbReference>
<accession>A0A6P5GQC5</accession>
<feature type="region of interest" description="Disordered" evidence="8">
    <location>
        <begin position="740"/>
        <end position="777"/>
    </location>
</feature>
<dbReference type="InterPro" id="IPR040182">
    <property type="entry name" value="ATG13"/>
</dbReference>
<dbReference type="GO" id="GO:0034497">
    <property type="term" value="P:protein localization to phagophore assembly site"/>
    <property type="evidence" value="ECO:0007669"/>
    <property type="project" value="TreeGrafter"/>
</dbReference>
<dbReference type="GO" id="GO:0034727">
    <property type="term" value="P:piecemeal microautophagy of the nucleus"/>
    <property type="evidence" value="ECO:0007669"/>
    <property type="project" value="TreeGrafter"/>
</dbReference>
<evidence type="ECO:0000256" key="2">
    <source>
        <dbReference type="ARBA" id="ARBA00022737"/>
    </source>
</evidence>
<feature type="compositionally biased region" description="Basic and acidic residues" evidence="8">
    <location>
        <begin position="135"/>
        <end position="145"/>
    </location>
</feature>
<feature type="region of interest" description="Disordered" evidence="8">
    <location>
        <begin position="124"/>
        <end position="191"/>
    </location>
</feature>
<evidence type="ECO:0000256" key="4">
    <source>
        <dbReference type="ARBA" id="ARBA00023015"/>
    </source>
</evidence>
<keyword evidence="11" id="KW-1185">Reference proteome</keyword>
<evidence type="ECO:0000256" key="8">
    <source>
        <dbReference type="SAM" id="MobiDB-lite"/>
    </source>
</evidence>
<evidence type="ECO:0000256" key="5">
    <source>
        <dbReference type="ARBA" id="ARBA00023125"/>
    </source>
</evidence>
<protein>
    <submittedName>
        <fullName evidence="12">Autophagy-related protein 13b</fullName>
    </submittedName>
</protein>
<dbReference type="InterPro" id="IPR017930">
    <property type="entry name" value="Myb_dom"/>
</dbReference>
<dbReference type="PROSITE" id="PS50090">
    <property type="entry name" value="MYB_LIKE"/>
    <property type="match status" value="2"/>
</dbReference>
<dbReference type="PANTHER" id="PTHR13430">
    <property type="match status" value="1"/>
</dbReference>
<feature type="domain" description="HTH myb-type" evidence="10">
    <location>
        <begin position="63"/>
        <end position="117"/>
    </location>
</feature>
<dbReference type="RefSeq" id="XP_020110851.1">
    <property type="nucleotide sequence ID" value="XM_020255262.1"/>
</dbReference>
<evidence type="ECO:0000256" key="7">
    <source>
        <dbReference type="ARBA" id="ARBA00023242"/>
    </source>
</evidence>
<organism evidence="11 12">
    <name type="scientific">Ananas comosus</name>
    <name type="common">Pineapple</name>
    <name type="synonym">Ananas ananas</name>
    <dbReference type="NCBI Taxonomy" id="4615"/>
    <lineage>
        <taxon>Eukaryota</taxon>
        <taxon>Viridiplantae</taxon>
        <taxon>Streptophyta</taxon>
        <taxon>Embryophyta</taxon>
        <taxon>Tracheophyta</taxon>
        <taxon>Spermatophyta</taxon>
        <taxon>Magnoliopsida</taxon>
        <taxon>Liliopsida</taxon>
        <taxon>Poales</taxon>
        <taxon>Bromeliaceae</taxon>
        <taxon>Bromelioideae</taxon>
        <taxon>Ananas</taxon>
    </lineage>
</organism>
<dbReference type="GO" id="GO:0005634">
    <property type="term" value="C:nucleus"/>
    <property type="evidence" value="ECO:0007669"/>
    <property type="project" value="UniProtKB-SubCell"/>
</dbReference>
<keyword evidence="3" id="KW-0072">Autophagy</keyword>
<dbReference type="InterPro" id="IPR036570">
    <property type="entry name" value="HORMA_dom_sf"/>
</dbReference>
<dbReference type="InterPro" id="IPR001005">
    <property type="entry name" value="SANT/Myb"/>
</dbReference>
<keyword evidence="2" id="KW-0677">Repeat</keyword>
<dbReference type="GO" id="GO:0000407">
    <property type="term" value="C:phagophore assembly site"/>
    <property type="evidence" value="ECO:0007669"/>
    <property type="project" value="TreeGrafter"/>
</dbReference>
<dbReference type="Gene3D" id="3.30.900.10">
    <property type="entry name" value="HORMA domain"/>
    <property type="match status" value="1"/>
</dbReference>
<dbReference type="OrthoDB" id="70161at2759"/>
<proteinExistence type="predicted"/>
<dbReference type="Gene3D" id="1.10.10.60">
    <property type="entry name" value="Homeodomain-like"/>
    <property type="match status" value="2"/>
</dbReference>
<dbReference type="Proteomes" id="UP000515123">
    <property type="component" value="Linkage group 20"/>
</dbReference>
<feature type="compositionally biased region" description="Low complexity" evidence="8">
    <location>
        <begin position="259"/>
        <end position="278"/>
    </location>
</feature>
<dbReference type="SMART" id="SM00717">
    <property type="entry name" value="SANT"/>
    <property type="match status" value="2"/>
</dbReference>
<feature type="compositionally biased region" description="Polar residues" evidence="8">
    <location>
        <begin position="740"/>
        <end position="760"/>
    </location>
</feature>
<comment type="subcellular location">
    <subcellularLocation>
        <location evidence="1">Nucleus</location>
    </subcellularLocation>
</comment>
<feature type="compositionally biased region" description="Low complexity" evidence="8">
    <location>
        <begin position="531"/>
        <end position="544"/>
    </location>
</feature>
<feature type="region of interest" description="Disordered" evidence="8">
    <location>
        <begin position="488"/>
        <end position="552"/>
    </location>
</feature>
<dbReference type="GO" id="GO:1990316">
    <property type="term" value="C:Atg1/ULK1 kinase complex"/>
    <property type="evidence" value="ECO:0007669"/>
    <property type="project" value="InterPro"/>
</dbReference>
<dbReference type="InterPro" id="IPR018731">
    <property type="entry name" value="Atg13_N"/>
</dbReference>
<evidence type="ECO:0000313" key="11">
    <source>
        <dbReference type="Proteomes" id="UP000515123"/>
    </source>
</evidence>
<dbReference type="SUPFAM" id="SSF46689">
    <property type="entry name" value="Homeodomain-like"/>
    <property type="match status" value="1"/>
</dbReference>
<sequence>MGRKPCCDKVGLKKGPWTEEEDKKLVEFILSNNGHCCWRAVPKLAGLLRCGKSCRLRWTNYLRPDLKRGLLSESEENLVIDLHAQLGNRWSKIAARLPGRTDNEIKNHWNTHIKKKLKKMGIDPVTHEPISSPPPDHEPHHDQLVHDQLQGPPPEEPNGETLEKSTTTNTTTNHEGTDPPLNTNSPAFNTDEVPMIQPHEIIAPSAPHAAAASSSSSPSEPPAIEQVITEFFAKSLHIILESRSPYVSSRNYTIDHFNPNSPSSSSSQSPSPCSPSSSKPRDKWFNLALRECPAALENFDLWRQSNLEPLVIDIVLIRRASSPETPDRRVNWSGEGARIVERWVVQYESRGLIGRRRSRLEIRNLCEEMCKRSIVLLRSLYLFIRLLPAYKLFRELNSSGRIRPLGLSHRISSFVEPFTRAEDAEMKHFGFVPIGTPCGRLSLTVSYLPNLEIVGSEPSTPLSPQFIMDYVGSPNTDPLKRFQSLPSAMRRHSWSDNHGNLPSPSPSPTYSDSRALQSNQKRRLPPRGRDSSMSPQFSMWSSPSTPAQLSGGSLPTALMRCESAPVSIPANRIGALPPSPSLKSTNLGAEKKVQIKEELLKLGEPHTGMTLQKVLSFGRDDIGYLSGLKIPSCTSPRIPPRSSSRLSLFDEFDDSEIVYPFAEDDEDLTGACNRVEVPDVKLQEGESTESGGSLVVRRSPDALVGALVNMLKTAPPLRQDLSESLNPSVLVCEEAHTQRAKNTSIETEVGTNKFENPNPNSSSGIGSSSSSSSIYKSRTAADALEELRVYKEFKELLLKQGEER</sequence>
<dbReference type="GO" id="GO:0000423">
    <property type="term" value="P:mitophagy"/>
    <property type="evidence" value="ECO:0007669"/>
    <property type="project" value="TreeGrafter"/>
</dbReference>
<dbReference type="AlphaFoldDB" id="A0A6P5GQC5"/>
<dbReference type="CDD" id="cd00167">
    <property type="entry name" value="SANT"/>
    <property type="match status" value="2"/>
</dbReference>
<dbReference type="InterPro" id="IPR009057">
    <property type="entry name" value="Homeodomain-like_sf"/>
</dbReference>
<feature type="domain" description="Myb-like" evidence="9">
    <location>
        <begin position="9"/>
        <end position="62"/>
    </location>
</feature>
<dbReference type="Pfam" id="PF00249">
    <property type="entry name" value="Myb_DNA-binding"/>
    <property type="match status" value="2"/>
</dbReference>
<dbReference type="FunFam" id="1.10.10.60:FF:000069">
    <property type="entry name" value="MYB transcription factor"/>
    <property type="match status" value="1"/>
</dbReference>
<evidence type="ECO:0000256" key="6">
    <source>
        <dbReference type="ARBA" id="ARBA00023163"/>
    </source>
</evidence>
<keyword evidence="6" id="KW-0804">Transcription</keyword>
<dbReference type="GO" id="GO:0046394">
    <property type="term" value="P:carboxylic acid biosynthetic process"/>
    <property type="evidence" value="ECO:0007669"/>
    <property type="project" value="UniProtKB-ARBA"/>
</dbReference>
<keyword evidence="5" id="KW-0238">DNA-binding</keyword>
<evidence type="ECO:0000259" key="10">
    <source>
        <dbReference type="PROSITE" id="PS51294"/>
    </source>
</evidence>
<dbReference type="PROSITE" id="PS51294">
    <property type="entry name" value="HTH_MYB"/>
    <property type="match status" value="2"/>
</dbReference>
<dbReference type="FunFam" id="1.10.10.60:FF:000394">
    <property type="entry name" value="MYB transcription factor"/>
    <property type="match status" value="1"/>
</dbReference>
<evidence type="ECO:0000259" key="9">
    <source>
        <dbReference type="PROSITE" id="PS50090"/>
    </source>
</evidence>
<feature type="compositionally biased region" description="Low complexity" evidence="8">
    <location>
        <begin position="761"/>
        <end position="774"/>
    </location>
</feature>
<reference evidence="12" key="2">
    <citation type="submission" date="2025-08" db="UniProtKB">
        <authorList>
            <consortium name="RefSeq"/>
        </authorList>
    </citation>
    <scope>IDENTIFICATION</scope>
</reference>
<dbReference type="PANTHER" id="PTHR13430:SF15">
    <property type="entry name" value="AUTOPHAGY-RELATED PROTEIN 13B"/>
    <property type="match status" value="1"/>
</dbReference>
<feature type="domain" description="HTH myb-type" evidence="10">
    <location>
        <begin position="9"/>
        <end position="62"/>
    </location>
</feature>
<evidence type="ECO:0000313" key="12">
    <source>
        <dbReference type="RefSeq" id="XP_020110851.1"/>
    </source>
</evidence>
<feature type="compositionally biased region" description="Polar residues" evidence="8">
    <location>
        <begin position="509"/>
        <end position="519"/>
    </location>
</feature>
<dbReference type="GO" id="GO:0006355">
    <property type="term" value="P:regulation of DNA-templated transcription"/>
    <property type="evidence" value="ECO:0007669"/>
    <property type="project" value="UniProtKB-ARBA"/>
</dbReference>
<evidence type="ECO:0000256" key="3">
    <source>
        <dbReference type="ARBA" id="ARBA00023006"/>
    </source>
</evidence>
<gene>
    <name evidence="12" type="primary">LOC109725864</name>
</gene>
<dbReference type="Pfam" id="PF10033">
    <property type="entry name" value="ATG13"/>
    <property type="match status" value="1"/>
</dbReference>
<keyword evidence="4" id="KW-0805">Transcription regulation</keyword>